<dbReference type="InterPro" id="IPR036322">
    <property type="entry name" value="WD40_repeat_dom_sf"/>
</dbReference>
<feature type="transmembrane region" description="Helical" evidence="7">
    <location>
        <begin position="1083"/>
        <end position="1103"/>
    </location>
</feature>
<keyword evidence="5 7" id="KW-0472">Membrane</keyword>
<keyword evidence="2 7" id="KW-0812">Transmembrane</keyword>
<feature type="domain" description="Ion transport" evidence="8">
    <location>
        <begin position="1086"/>
        <end position="1305"/>
    </location>
</feature>
<evidence type="ECO:0000256" key="4">
    <source>
        <dbReference type="ARBA" id="ARBA00022989"/>
    </source>
</evidence>
<evidence type="ECO:0000256" key="6">
    <source>
        <dbReference type="SAM" id="Coils"/>
    </source>
</evidence>
<feature type="transmembrane region" description="Helical" evidence="7">
    <location>
        <begin position="1202"/>
        <end position="1223"/>
    </location>
</feature>
<evidence type="ECO:0000313" key="10">
    <source>
        <dbReference type="Proteomes" id="UP000696485"/>
    </source>
</evidence>
<dbReference type="Pfam" id="PF00520">
    <property type="entry name" value="Ion_trans"/>
    <property type="match status" value="1"/>
</dbReference>
<feature type="transmembrane region" description="Helical" evidence="7">
    <location>
        <begin position="1272"/>
        <end position="1297"/>
    </location>
</feature>
<dbReference type="Proteomes" id="UP000696485">
    <property type="component" value="Unassembled WGS sequence"/>
</dbReference>
<keyword evidence="6" id="KW-0175">Coiled coil</keyword>
<feature type="transmembrane region" description="Helical" evidence="7">
    <location>
        <begin position="1152"/>
        <end position="1169"/>
    </location>
</feature>
<accession>A0A9P5VNP8</accession>
<keyword evidence="3" id="KW-0677">Repeat</keyword>
<dbReference type="PANTHER" id="PTHR10582:SF2">
    <property type="entry name" value="INACTIVE"/>
    <property type="match status" value="1"/>
</dbReference>
<keyword evidence="4 7" id="KW-1133">Transmembrane helix</keyword>
<dbReference type="InterPro" id="IPR024862">
    <property type="entry name" value="TRPV"/>
</dbReference>
<dbReference type="PANTHER" id="PTHR10582">
    <property type="entry name" value="TRANSIENT RECEPTOR POTENTIAL ION CHANNEL PROTEIN"/>
    <property type="match status" value="1"/>
</dbReference>
<evidence type="ECO:0000259" key="8">
    <source>
        <dbReference type="Pfam" id="PF00520"/>
    </source>
</evidence>
<proteinExistence type="predicted"/>
<dbReference type="GO" id="GO:0098703">
    <property type="term" value="P:calcium ion import across plasma membrane"/>
    <property type="evidence" value="ECO:0007669"/>
    <property type="project" value="TreeGrafter"/>
</dbReference>
<dbReference type="GO" id="GO:0005886">
    <property type="term" value="C:plasma membrane"/>
    <property type="evidence" value="ECO:0007669"/>
    <property type="project" value="TreeGrafter"/>
</dbReference>
<reference evidence="9" key="1">
    <citation type="journal article" date="2020" name="Fungal Divers.">
        <title>Resolving the Mortierellaceae phylogeny through synthesis of multi-gene phylogenetics and phylogenomics.</title>
        <authorList>
            <person name="Vandepol N."/>
            <person name="Liber J."/>
            <person name="Desiro A."/>
            <person name="Na H."/>
            <person name="Kennedy M."/>
            <person name="Barry K."/>
            <person name="Grigoriev I.V."/>
            <person name="Miller A.N."/>
            <person name="O'Donnell K."/>
            <person name="Stajich J.E."/>
            <person name="Bonito G."/>
        </authorList>
    </citation>
    <scope>NUCLEOTIDE SEQUENCE</scope>
    <source>
        <strain evidence="9">NVP1</strain>
    </source>
</reference>
<protein>
    <recommendedName>
        <fullName evidence="8">Ion transport domain-containing protein</fullName>
    </recommendedName>
</protein>
<dbReference type="GO" id="GO:0005216">
    <property type="term" value="F:monoatomic ion channel activity"/>
    <property type="evidence" value="ECO:0007669"/>
    <property type="project" value="InterPro"/>
</dbReference>
<evidence type="ECO:0000256" key="2">
    <source>
        <dbReference type="ARBA" id="ARBA00022692"/>
    </source>
</evidence>
<evidence type="ECO:0000256" key="7">
    <source>
        <dbReference type="SAM" id="Phobius"/>
    </source>
</evidence>
<dbReference type="SUPFAM" id="SSF50978">
    <property type="entry name" value="WD40 repeat-like"/>
    <property type="match status" value="1"/>
</dbReference>
<comment type="caution">
    <text evidence="9">The sequence shown here is derived from an EMBL/GenBank/DDBJ whole genome shotgun (WGS) entry which is preliminary data.</text>
</comment>
<comment type="subcellular location">
    <subcellularLocation>
        <location evidence="1">Membrane</location>
        <topology evidence="1">Multi-pass membrane protein</topology>
    </subcellularLocation>
</comment>
<evidence type="ECO:0000256" key="1">
    <source>
        <dbReference type="ARBA" id="ARBA00004141"/>
    </source>
</evidence>
<feature type="coiled-coil region" evidence="6">
    <location>
        <begin position="1459"/>
        <end position="1500"/>
    </location>
</feature>
<keyword evidence="10" id="KW-1185">Reference proteome</keyword>
<dbReference type="InterPro" id="IPR005821">
    <property type="entry name" value="Ion_trans_dom"/>
</dbReference>
<gene>
    <name evidence="9" type="ORF">BG006_002401</name>
</gene>
<evidence type="ECO:0000313" key="9">
    <source>
        <dbReference type="EMBL" id="KAF9334288.1"/>
    </source>
</evidence>
<dbReference type="EMBL" id="JAAAUY010000156">
    <property type="protein sequence ID" value="KAF9334288.1"/>
    <property type="molecule type" value="Genomic_DNA"/>
</dbReference>
<sequence length="1512" mass="172018">MTRRAVHVPVIDHNKIEAKYKVDPNNALLNSGPFFAVWTISFTSSTVIKGLRIGTKCDKELLAVEATSGDLQNVQRLVTDLSKPLRIMSEYEIWYTKGQDLALQLTIELKEPRVCAHPNLDQAQGSRQSISGDIVTVHSVELYRHGSMEQPWPTHDIKIKGSETVGDSINVYHKDPSDPPSDLKPVKIAAASIDARGKFAATLSFTVSHGHLDLWELSDNNSGCKNKAKGSGSFPITRDENGKPPRLDIALAYDAHQIVVFPTCHQSQGPKEKEQTQQGFQVFRINHINHSHHVTISDTANTVAIEDITRWNDFQPDSWLQDFAGCGKFRPHFEFCGPNQPVDQHSEGASYFVASNGYEIAVYDTQGWWRQCSLMALAKVHPTSSKLSKGEHERILTNASKVIDSVYGSYFAWPDKLFLSVYNIEECMTVAHIPGSIQYRAMRNLREEVQHVCFSPDGSMMAVAGNYSITTYMTKSATLLSRREFHTNSVVRSQFIDQGRRLLIQFKNSLHAVVDPVHITASSIKNIKKIHLPISSEPQYRIVQVSKEPFRQYDFLYFVHGSGLSRHDLKECIQAATNENGQTCNDICPDRRIYDSQDCSSNGNEYRLDIKSHELASCNVKLVLLTYKSKDCRVHNGIPSAACQEKNTSNFVDCGENVFQELQRLAVYKEKHKGAIEKKEERLEAYFLPCETRYVVKCDQNVQVWALPSKESGRCKLLLMVPISTSISPTNKALICQNHSSLTVATSSGPVVYSFRQEDLREEAQVLACINSLTDIVDRYQHAEDNHRQELLRYVLRYINHWTVSSNGVGQNVIEVLIKTSRALESEIWDLRNQFLRDLLAVDSKDGTHWIPYNQYQGQSNPISIIINQAKETNPNCLPLAVTLINYCAKMAKDKKDIGYLSAVYQALPCVIKHQPDLVQEILNKSAFIPIQNNNRHPKQDLVINNTLVRHPPSFNIFRRLFGTLDTRTILSNQGSVFQLESQLPPYRFIGSASEEERPNEGFRSEVYVAPFSLLWRHKPKKVTKLVNESMWWRSAFIALLWKISPYAPKIVSSYDFEENHLDNPAITALLDYKWNTFVSRYWGFRFFFQCTYYLLVLMTAFLQIFDYDAHKLRGVYIAIMSFSSMFIWLELQQLLRHPMRYVMSPYNYVDWLAYLVPMVACGFQIWELDETGAGPLFELRVVEGICKVVAIILNVTYRIKVFFVIFAGCVFAFSHSFLYLFWAGAGTATPEVIQAKSENHPRDFGNSLTITYFMMGGRYDPMADMFKNGDAGFLVMMAIYFFITVILMLNVLIALINTAFNKGESVWKVVWLESRLRFAESAENMSYVIPGFRRTHHWFPNEVYYTATPRDIKEFEEKVASMASNNRRVLIGTSEMERQPSEISQLLQRPLEELQDPEGIARMAPVVVVPQSNRNSFQRPVSPAPLTPPLRNIASSSSLMGAEVVDEMKTTQGVLSQMADMQNQLKKEAEERARLQSQLAQEAEQRARLQDQLDALLRLLSTKLPDQATSP</sequence>
<name>A0A9P5VNP8_9FUNG</name>
<organism evidence="9 10">
    <name type="scientific">Podila minutissima</name>
    <dbReference type="NCBI Taxonomy" id="64525"/>
    <lineage>
        <taxon>Eukaryota</taxon>
        <taxon>Fungi</taxon>
        <taxon>Fungi incertae sedis</taxon>
        <taxon>Mucoromycota</taxon>
        <taxon>Mortierellomycotina</taxon>
        <taxon>Mortierellomycetes</taxon>
        <taxon>Mortierellales</taxon>
        <taxon>Mortierellaceae</taxon>
        <taxon>Podila</taxon>
    </lineage>
</organism>
<feature type="transmembrane region" description="Helical" evidence="7">
    <location>
        <begin position="1115"/>
        <end position="1132"/>
    </location>
</feature>
<evidence type="ECO:0000256" key="3">
    <source>
        <dbReference type="ARBA" id="ARBA00022737"/>
    </source>
</evidence>
<evidence type="ECO:0000256" key="5">
    <source>
        <dbReference type="ARBA" id="ARBA00023136"/>
    </source>
</evidence>